<evidence type="ECO:0008006" key="4">
    <source>
        <dbReference type="Google" id="ProtNLM"/>
    </source>
</evidence>
<feature type="region of interest" description="Disordered" evidence="1">
    <location>
        <begin position="110"/>
        <end position="150"/>
    </location>
</feature>
<name>A0AAV4KEV6_9ACTN</name>
<organism evidence="2 3">
    <name type="scientific">Streptomyces cinereoruber</name>
    <dbReference type="NCBI Taxonomy" id="67260"/>
    <lineage>
        <taxon>Bacteria</taxon>
        <taxon>Bacillati</taxon>
        <taxon>Actinomycetota</taxon>
        <taxon>Actinomycetes</taxon>
        <taxon>Kitasatosporales</taxon>
        <taxon>Streptomycetaceae</taxon>
        <taxon>Streptomyces</taxon>
    </lineage>
</organism>
<dbReference type="EMBL" id="BMSJ01000003">
    <property type="protein sequence ID" value="GGR17624.1"/>
    <property type="molecule type" value="Genomic_DNA"/>
</dbReference>
<reference evidence="2 3" key="1">
    <citation type="journal article" date="2014" name="Int. J. Syst. Evol. Microbiol.">
        <title>Complete genome sequence of Corynebacterium casei LMG S-19264T (=DSM 44701T), isolated from a smear-ripened cheese.</title>
        <authorList>
            <consortium name="US DOE Joint Genome Institute (JGI-PGF)"/>
            <person name="Walter F."/>
            <person name="Albersmeier A."/>
            <person name="Kalinowski J."/>
            <person name="Ruckert C."/>
        </authorList>
    </citation>
    <scope>NUCLEOTIDE SEQUENCE [LARGE SCALE GENOMIC DNA]</scope>
    <source>
        <strain evidence="2 3">JCM 4205</strain>
    </source>
</reference>
<proteinExistence type="predicted"/>
<feature type="compositionally biased region" description="Gly residues" evidence="1">
    <location>
        <begin position="141"/>
        <end position="150"/>
    </location>
</feature>
<evidence type="ECO:0000256" key="1">
    <source>
        <dbReference type="SAM" id="MobiDB-lite"/>
    </source>
</evidence>
<accession>A0AAV4KEV6</accession>
<evidence type="ECO:0000313" key="2">
    <source>
        <dbReference type="EMBL" id="GGR17624.1"/>
    </source>
</evidence>
<comment type="caution">
    <text evidence="2">The sequence shown here is derived from an EMBL/GenBank/DDBJ whole genome shotgun (WGS) entry which is preliminary data.</text>
</comment>
<gene>
    <name evidence="2" type="ORF">GCM10010497_19420</name>
</gene>
<dbReference type="Proteomes" id="UP000642014">
    <property type="component" value="Unassembled WGS sequence"/>
</dbReference>
<dbReference type="InterPro" id="IPR000415">
    <property type="entry name" value="Nitroreductase-like"/>
</dbReference>
<evidence type="ECO:0000313" key="3">
    <source>
        <dbReference type="Proteomes" id="UP000642014"/>
    </source>
</evidence>
<dbReference type="Gene3D" id="3.40.109.10">
    <property type="entry name" value="NADH Oxidase"/>
    <property type="match status" value="1"/>
</dbReference>
<dbReference type="GO" id="GO:0016491">
    <property type="term" value="F:oxidoreductase activity"/>
    <property type="evidence" value="ECO:0007669"/>
    <property type="project" value="InterPro"/>
</dbReference>
<protein>
    <recommendedName>
        <fullName evidence="4">Nitroreductase domain-containing protein</fullName>
    </recommendedName>
</protein>
<dbReference type="AlphaFoldDB" id="A0AAV4KEV6"/>
<sequence length="150" mass="15977">MRDFDSPRRVSDRGAAPFERDPQIALLGTVRDAPREWPAAGQALHRVLLRATLDGLATSLMSQPLEWPELRHLVRDPLSTTSFVQMVIRMGYGPLGRATPPPACLRGARLRLSRLPEPPEAEAPPGPLTAGASAPPPPRSGTGGRPAGGA</sequence>
<feature type="compositionally biased region" description="Pro residues" evidence="1">
    <location>
        <begin position="116"/>
        <end position="127"/>
    </location>
</feature>